<accession>A0A814X2W2</accession>
<dbReference type="PANTHER" id="PTHR24270:SF61">
    <property type="entry name" value="EGF-LIKE DOMAIN-CONTAINING PROTEIN"/>
    <property type="match status" value="1"/>
</dbReference>
<gene>
    <name evidence="12" type="ORF">EDS130_LOCUS42276</name>
    <name evidence="11" type="ORF">XAT740_LOCUS24154</name>
</gene>
<feature type="domain" description="EGF-like" evidence="10">
    <location>
        <begin position="1183"/>
        <end position="1223"/>
    </location>
</feature>
<dbReference type="PROSITE" id="PS50026">
    <property type="entry name" value="EGF_3"/>
    <property type="match status" value="3"/>
</dbReference>
<dbReference type="PANTHER" id="PTHR24270">
    <property type="entry name" value="LOW-DENSITY LIPOPROTEIN RECEPTOR-RELATED"/>
    <property type="match status" value="1"/>
</dbReference>
<feature type="disulfide bond" evidence="8">
    <location>
        <begin position="167"/>
        <end position="179"/>
    </location>
</feature>
<feature type="disulfide bond" evidence="8">
    <location>
        <begin position="174"/>
        <end position="192"/>
    </location>
</feature>
<evidence type="ECO:0000256" key="1">
    <source>
        <dbReference type="ARBA" id="ARBA00004167"/>
    </source>
</evidence>
<feature type="domain" description="EGF-like" evidence="10">
    <location>
        <begin position="940"/>
        <end position="973"/>
    </location>
</feature>
<name>A0A814X2W2_ADIRI</name>
<dbReference type="Gene3D" id="2.10.25.10">
    <property type="entry name" value="Laminin"/>
    <property type="match status" value="1"/>
</dbReference>
<sequence length="1376" mass="162266">MDGHPAESQSMISYCMRNNLSNIDESDKQCNEDRNYTFEQLKSQDIRSSDLFNWNAPIDTLNNYEKYFLENNSFLSNMIFCNCTENWFGPFCQYEIVDPDEKQMTVKRPLNDVLEVIDDISLLTCYQGIQCHSTICLDWREICNGISNCEYGEDEPEECFQLELNQCQSDEYRCQSGHCIPKAFLVDFYPDCMDHSDEMVPYKETDDLGCYQSFWPSLTCDMYTCPLGTFPCGDGECSSFPLNSPSCANGRDLFFHQQIYHSSLALVNENFTLDCWLSLICSTDDYTWDFSEDLHFECTKYSTNDKELYNQFCPFLFEFENHKNIYYPFVRFFYDRHIDSSISYQNPTYYCFNRSYCKNFPIDNVILINGLTCFQKQHVFIGHKYLHDLQRIFSSCHFPHTFDIEKPNELFYCNKTRKYISEERINDGIIDCYYSEDEFKEINPQIKLKFNLTSLLECLHNSNWSLRVLTSDSDCLEKSDTWNIFSSYDSSSSKQKYREFYHRSIYYKFDENCDGKEKLKIPVENETDETSCDQWPKYRICDGFWDLNNGEDELNCSSTLEFYIRQTVFKCNINQHYCVFRNGTNGCLDKKYAGDNYCHCLACTDERRVKTNVGYYMKLHCSSGKKILPTDLCDLMRDCPNNEDELICPWSINRTSGRDSGFYCKNGTLISLSLHCDEKIDCQPDAEDEWFCEVQKKKREYSLSDYISEHPQTTISISSNSDSISNLYNSDKTTLIEETSFKKKRMLSNTDRILANWYCNRGLIIKKRFNETFQCFCPPSYYGLRCEYQSERIIITIQMDIPISLKRNQNQQTSLRLIACLMLNETCLYYEHILQARSMKHNIYLTYPRPPPKSSNVNWSIRFDIYYVNQYNVDYKASWLYYIQYSFLPFNRLVLYLILNYPKSCNTLNCIHGYCLRYLNYPYHTFCHCHQHWSGPQCDTNMICPCFQGGKCLSQASKPFCICPLGRFGANCQGWFNPCKTIQCLNGGTCIPFDERADITYQCICPDGYSGSYCENIQNEILIQFSSSFLSNYYLKSFAILIHILRLSDSPLLDILSIEDRFFVNSSSFDQSLKIFYEKQNPDSLFVIIQMYSEHNQMDFYIGVIRKKPNENITTIVYPEDQLFYADQLFENKTIEKYSWMKKVKYYNHICSLKRNLKYFIDENYLCFCDAYRHVYCTIFLRDSSQCSINYCQNNGQCISNNINGYWDFRCICQSCTFGSLCQLITTEFTLSLDIMLGRDIRENTPIKHQPFLIKITFIVLILMFIFGLIFNTLSFITLKQEKVRQIGCGIYLYYLPFIGQFGLLILLGRFIYLLITQIYPIKYRTTTYWSCVSLEYFLNFCPILFDWLITFISLERLVNIIQGISFNKQKKCYLG</sequence>
<feature type="disulfide bond" evidence="7">
    <location>
        <begin position="1213"/>
        <end position="1222"/>
    </location>
</feature>
<dbReference type="CDD" id="cd00112">
    <property type="entry name" value="LDLa"/>
    <property type="match status" value="2"/>
</dbReference>
<comment type="subcellular location">
    <subcellularLocation>
        <location evidence="1">Membrane</location>
        <topology evidence="1">Single-pass membrane protein</topology>
    </subcellularLocation>
</comment>
<dbReference type="PROSITE" id="PS01186">
    <property type="entry name" value="EGF_2"/>
    <property type="match status" value="1"/>
</dbReference>
<dbReference type="EMBL" id="CAJNOR010001855">
    <property type="protein sequence ID" value="CAF1210266.1"/>
    <property type="molecule type" value="Genomic_DNA"/>
</dbReference>
<evidence type="ECO:0000256" key="4">
    <source>
        <dbReference type="ARBA" id="ARBA00022989"/>
    </source>
</evidence>
<feature type="disulfide bond" evidence="8">
    <location>
        <begin position="131"/>
        <end position="149"/>
    </location>
</feature>
<dbReference type="InterPro" id="IPR000742">
    <property type="entry name" value="EGF"/>
</dbReference>
<feature type="disulfide bond" evidence="7">
    <location>
        <begin position="1005"/>
        <end position="1014"/>
    </location>
</feature>
<evidence type="ECO:0000313" key="12">
    <source>
        <dbReference type="EMBL" id="CAF1495311.1"/>
    </source>
</evidence>
<evidence type="ECO:0000256" key="8">
    <source>
        <dbReference type="PROSITE-ProRule" id="PRU00124"/>
    </source>
</evidence>
<keyword evidence="6 7" id="KW-1015">Disulfide bond</keyword>
<keyword evidence="13" id="KW-1185">Reference proteome</keyword>
<keyword evidence="2 9" id="KW-0812">Transmembrane</keyword>
<feature type="transmembrane region" description="Helical" evidence="9">
    <location>
        <begin position="1328"/>
        <end position="1350"/>
    </location>
</feature>
<dbReference type="Proteomes" id="UP000663852">
    <property type="component" value="Unassembled WGS sequence"/>
</dbReference>
<dbReference type="SMART" id="SM00192">
    <property type="entry name" value="LDLa"/>
    <property type="match status" value="5"/>
</dbReference>
<dbReference type="PROSITE" id="PS00022">
    <property type="entry name" value="EGF_1"/>
    <property type="match status" value="5"/>
</dbReference>
<organism evidence="11 13">
    <name type="scientific">Adineta ricciae</name>
    <name type="common">Rotifer</name>
    <dbReference type="NCBI Taxonomy" id="249248"/>
    <lineage>
        <taxon>Eukaryota</taxon>
        <taxon>Metazoa</taxon>
        <taxon>Spiralia</taxon>
        <taxon>Gnathifera</taxon>
        <taxon>Rotifera</taxon>
        <taxon>Eurotatoria</taxon>
        <taxon>Bdelloidea</taxon>
        <taxon>Adinetida</taxon>
        <taxon>Adinetidae</taxon>
        <taxon>Adineta</taxon>
    </lineage>
</organism>
<evidence type="ECO:0000313" key="11">
    <source>
        <dbReference type="EMBL" id="CAF1210266.1"/>
    </source>
</evidence>
<dbReference type="PROSITE" id="PS50068">
    <property type="entry name" value="LDLRA_2"/>
    <property type="match status" value="2"/>
</dbReference>
<dbReference type="SUPFAM" id="SSF57196">
    <property type="entry name" value="EGF/Laminin"/>
    <property type="match status" value="1"/>
</dbReference>
<evidence type="ECO:0000256" key="2">
    <source>
        <dbReference type="ARBA" id="ARBA00022692"/>
    </source>
</evidence>
<comment type="caution">
    <text evidence="11">The sequence shown here is derived from an EMBL/GenBank/DDBJ whole genome shotgun (WGS) entry which is preliminary data.</text>
</comment>
<protein>
    <recommendedName>
        <fullName evidence="10">EGF-like domain-containing protein</fullName>
    </recommendedName>
</protein>
<evidence type="ECO:0000256" key="5">
    <source>
        <dbReference type="ARBA" id="ARBA00023136"/>
    </source>
</evidence>
<dbReference type="OrthoDB" id="19606at2759"/>
<evidence type="ECO:0000313" key="13">
    <source>
        <dbReference type="Proteomes" id="UP000663828"/>
    </source>
</evidence>
<dbReference type="GO" id="GO:0016192">
    <property type="term" value="P:vesicle-mediated transport"/>
    <property type="evidence" value="ECO:0007669"/>
    <property type="project" value="UniProtKB-ARBA"/>
</dbReference>
<dbReference type="GO" id="GO:0005886">
    <property type="term" value="C:plasma membrane"/>
    <property type="evidence" value="ECO:0007669"/>
    <property type="project" value="TreeGrafter"/>
</dbReference>
<evidence type="ECO:0000256" key="6">
    <source>
        <dbReference type="ARBA" id="ARBA00023157"/>
    </source>
</evidence>
<dbReference type="Pfam" id="PF00008">
    <property type="entry name" value="EGF"/>
    <property type="match status" value="1"/>
</dbReference>
<feature type="transmembrane region" description="Helical" evidence="9">
    <location>
        <begin position="1291"/>
        <end position="1316"/>
    </location>
</feature>
<dbReference type="Proteomes" id="UP000663828">
    <property type="component" value="Unassembled WGS sequence"/>
</dbReference>
<evidence type="ECO:0000256" key="3">
    <source>
        <dbReference type="ARBA" id="ARBA00022737"/>
    </source>
</evidence>
<feature type="disulfide bond" evidence="7">
    <location>
        <begin position="963"/>
        <end position="972"/>
    </location>
</feature>
<dbReference type="InterPro" id="IPR036055">
    <property type="entry name" value="LDL_receptor-like_sf"/>
</dbReference>
<keyword evidence="3" id="KW-0677">Repeat</keyword>
<dbReference type="Gene3D" id="4.10.400.10">
    <property type="entry name" value="Low-density Lipoprotein Receptor"/>
    <property type="match status" value="2"/>
</dbReference>
<dbReference type="InterPro" id="IPR050685">
    <property type="entry name" value="LDLR"/>
</dbReference>
<evidence type="ECO:0000259" key="10">
    <source>
        <dbReference type="PROSITE" id="PS50026"/>
    </source>
</evidence>
<dbReference type="SUPFAM" id="SSF57424">
    <property type="entry name" value="LDL receptor-like module"/>
    <property type="match status" value="2"/>
</dbReference>
<proteinExistence type="predicted"/>
<keyword evidence="7" id="KW-0245">EGF-like domain</keyword>
<feature type="transmembrane region" description="Helical" evidence="9">
    <location>
        <begin position="1252"/>
        <end position="1279"/>
    </location>
</feature>
<keyword evidence="5 9" id="KW-0472">Membrane</keyword>
<evidence type="ECO:0000256" key="7">
    <source>
        <dbReference type="PROSITE-ProRule" id="PRU00076"/>
    </source>
</evidence>
<dbReference type="PRINTS" id="PR00261">
    <property type="entry name" value="LDLRECEPTOR"/>
</dbReference>
<feature type="domain" description="EGF-like" evidence="10">
    <location>
        <begin position="975"/>
        <end position="1015"/>
    </location>
</feature>
<dbReference type="InterPro" id="IPR002172">
    <property type="entry name" value="LDrepeatLR_classA_rpt"/>
</dbReference>
<dbReference type="Pfam" id="PF00057">
    <property type="entry name" value="Ldl_recept_a"/>
    <property type="match status" value="1"/>
</dbReference>
<dbReference type="SMART" id="SM00181">
    <property type="entry name" value="EGF"/>
    <property type="match status" value="5"/>
</dbReference>
<evidence type="ECO:0000256" key="9">
    <source>
        <dbReference type="SAM" id="Phobius"/>
    </source>
</evidence>
<comment type="caution">
    <text evidence="7">Lacks conserved residue(s) required for the propagation of feature annotation.</text>
</comment>
<reference evidence="11" key="1">
    <citation type="submission" date="2021-02" db="EMBL/GenBank/DDBJ databases">
        <authorList>
            <person name="Nowell W R."/>
        </authorList>
    </citation>
    <scope>NUCLEOTIDE SEQUENCE</scope>
</reference>
<dbReference type="EMBL" id="CAJNOJ010000606">
    <property type="protein sequence ID" value="CAF1495311.1"/>
    <property type="molecule type" value="Genomic_DNA"/>
</dbReference>
<keyword evidence="4 9" id="KW-1133">Transmembrane helix</keyword>
<dbReference type="CDD" id="cd00054">
    <property type="entry name" value="EGF_CA"/>
    <property type="match status" value="1"/>
</dbReference>